<dbReference type="GO" id="GO:0003796">
    <property type="term" value="F:lysozyme activity"/>
    <property type="evidence" value="ECO:0007669"/>
    <property type="project" value="InterPro"/>
</dbReference>
<name>A0A1H9MPB5_9GAMM</name>
<keyword evidence="5" id="KW-1185">Reference proteome</keyword>
<feature type="domain" description="Pesticin C-terminal" evidence="3">
    <location>
        <begin position="39"/>
        <end position="156"/>
    </location>
</feature>
<evidence type="ECO:0000313" key="4">
    <source>
        <dbReference type="EMBL" id="SER25536.1"/>
    </source>
</evidence>
<dbReference type="GO" id="GO:0031640">
    <property type="term" value="P:killing of cells of another organism"/>
    <property type="evidence" value="ECO:0007669"/>
    <property type="project" value="UniProtKB-KW"/>
</dbReference>
<dbReference type="OrthoDB" id="6517886at2"/>
<dbReference type="InterPro" id="IPR031922">
    <property type="entry name" value="Pesticin_C"/>
</dbReference>
<dbReference type="STRING" id="988801.SAMN05216522_11721"/>
<dbReference type="EMBL" id="FOGC01000017">
    <property type="protein sequence ID" value="SER25536.1"/>
    <property type="molecule type" value="Genomic_DNA"/>
</dbReference>
<evidence type="ECO:0000313" key="5">
    <source>
        <dbReference type="Proteomes" id="UP000242515"/>
    </source>
</evidence>
<reference evidence="5" key="1">
    <citation type="submission" date="2016-10" db="EMBL/GenBank/DDBJ databases">
        <authorList>
            <person name="Varghese N."/>
            <person name="Submissions S."/>
        </authorList>
    </citation>
    <scope>NUCLEOTIDE SEQUENCE [LARGE SCALE GENOMIC DNA]</scope>
    <source>
        <strain evidence="5">8N4</strain>
    </source>
</reference>
<accession>A0A1H9MPB5</accession>
<dbReference type="CDD" id="cd16903">
    <property type="entry name" value="pesticin_lyz-like"/>
    <property type="match status" value="1"/>
</dbReference>
<sequence>MEPKQGLLTFLAEGNNVPSGIYYSRKIHWPGNSLQCDKFASGVTIGRGYDLKNRNEGEVIKDLTMSGIPLDKAKKIAQGVTKSHCLASNFVKKNKGSIEEITEIQQLRLFENTYPKYVIDSEKFYNKHKNNECVPWNELEQPLKDVLVDMKYQGRLEINMIPIFGKNSKKAVIELIHKRSKLSSDELGRKRIPYLENNIK</sequence>
<protein>
    <submittedName>
        <fullName evidence="4">Toxin homologue of phage lysozyme</fullName>
    </submittedName>
</protein>
<evidence type="ECO:0000256" key="2">
    <source>
        <dbReference type="ARBA" id="ARBA00022638"/>
    </source>
</evidence>
<dbReference type="AlphaFoldDB" id="A0A1H9MPB5"/>
<dbReference type="InterPro" id="IPR023347">
    <property type="entry name" value="Lysozyme_dom_sf"/>
</dbReference>
<dbReference type="GO" id="GO:0042742">
    <property type="term" value="P:defense response to bacterium"/>
    <property type="evidence" value="ECO:0007669"/>
    <property type="project" value="UniProtKB-KW"/>
</dbReference>
<dbReference type="RefSeq" id="WP_092678301.1">
    <property type="nucleotide sequence ID" value="NZ_FOGC01000017.1"/>
</dbReference>
<evidence type="ECO:0000259" key="3">
    <source>
        <dbReference type="Pfam" id="PF16754"/>
    </source>
</evidence>
<proteinExistence type="predicted"/>
<dbReference type="Gene3D" id="1.10.530.40">
    <property type="match status" value="1"/>
</dbReference>
<organism evidence="4 5">
    <name type="scientific">Rosenbergiella nectarea</name>
    <dbReference type="NCBI Taxonomy" id="988801"/>
    <lineage>
        <taxon>Bacteria</taxon>
        <taxon>Pseudomonadati</taxon>
        <taxon>Pseudomonadota</taxon>
        <taxon>Gammaproteobacteria</taxon>
        <taxon>Enterobacterales</taxon>
        <taxon>Erwiniaceae</taxon>
        <taxon>Rosenbergiella</taxon>
    </lineage>
</organism>
<evidence type="ECO:0000256" key="1">
    <source>
        <dbReference type="ARBA" id="ARBA00022529"/>
    </source>
</evidence>
<keyword evidence="2" id="KW-0081">Bacteriolytic enzyme</keyword>
<keyword evidence="1" id="KW-0929">Antimicrobial</keyword>
<gene>
    <name evidence="4" type="ORF">SAMN05216522_11721</name>
</gene>
<dbReference type="Proteomes" id="UP000242515">
    <property type="component" value="Unassembled WGS sequence"/>
</dbReference>
<dbReference type="Pfam" id="PF16754">
    <property type="entry name" value="Pesticin"/>
    <property type="match status" value="1"/>
</dbReference>